<comment type="caution">
    <text evidence="4">The sequence shown here is derived from an EMBL/GenBank/DDBJ whole genome shotgun (WGS) entry which is preliminary data.</text>
</comment>
<dbReference type="SMART" id="SM00558">
    <property type="entry name" value="JmjC"/>
    <property type="match status" value="1"/>
</dbReference>
<dbReference type="Proteomes" id="UP000466442">
    <property type="component" value="Unassembled WGS sequence"/>
</dbReference>
<dbReference type="Pfam" id="PF13621">
    <property type="entry name" value="Cupin_8"/>
    <property type="match status" value="1"/>
</dbReference>
<dbReference type="PROSITE" id="PS51184">
    <property type="entry name" value="JMJC"/>
    <property type="match status" value="1"/>
</dbReference>
<evidence type="ECO:0000256" key="2">
    <source>
        <dbReference type="ARBA" id="ARBA00022490"/>
    </source>
</evidence>
<dbReference type="Gene3D" id="2.60.120.650">
    <property type="entry name" value="Cupin"/>
    <property type="match status" value="1"/>
</dbReference>
<comment type="function">
    <text evidence="3">May play a role in cellular stress response.</text>
</comment>
<name>A0A6A4JWV2_APOLU</name>
<dbReference type="InterPro" id="IPR003347">
    <property type="entry name" value="JmjC_dom"/>
</dbReference>
<evidence type="ECO:0000256" key="1">
    <source>
        <dbReference type="ARBA" id="ARBA00004496"/>
    </source>
</evidence>
<keyword evidence="5" id="KW-1185">Reference proteome</keyword>
<dbReference type="EMBL" id="WIXP02000007">
    <property type="protein sequence ID" value="KAF6208133.1"/>
    <property type="molecule type" value="Genomic_DNA"/>
</dbReference>
<dbReference type="InterPro" id="IPR041667">
    <property type="entry name" value="Cupin_8"/>
</dbReference>
<keyword evidence="2" id="KW-0963">Cytoplasm</keyword>
<sequence length="373" mass="43103">MGDELKNVVGSEEPLIFRNHLKWNILRWNVEQWKELFKFDNGGKIVVREGRIVCSQTPTWERNTVEKLIGVEEFFDVFSSSHNLTTESWLYFDYKQISSCLNEASCSKLDISWSDVGFPERSAKDSTVWIGTVGAHTPCHVDTYGCNFVAQIYGRKRWLLFAPSETEHMKPVRVPYEESSVYSSYNFFRGCAEFPSVKDAIMVDLDPGDVLFVPKGWWHYVENLSSAISVNTWIPLESDDESRIKESLVKYFVHSALKDMEKSEVELLLNPNEDDLCTIPEQRILQELKWCVEQFKPTLRCPTDRDGVKLYQSRRIVKTPIKEIQLKQNAPHKCDIELSSSVANLSSERLNIIKSFCHPDVIDIVAKKYLQLN</sequence>
<dbReference type="AlphaFoldDB" id="A0A6A4JWV2"/>
<evidence type="ECO:0000313" key="4">
    <source>
        <dbReference type="EMBL" id="KAF6208133.1"/>
    </source>
</evidence>
<protein>
    <submittedName>
        <fullName evidence="4">Uncharacterized protein</fullName>
    </submittedName>
</protein>
<dbReference type="PANTHER" id="PTHR12461:SF43">
    <property type="entry name" value="HSPB1-ASSOCIATED PROTEIN 1"/>
    <property type="match status" value="1"/>
</dbReference>
<dbReference type="PANTHER" id="PTHR12461">
    <property type="entry name" value="HYPOXIA-INDUCIBLE FACTOR 1 ALPHA INHIBITOR-RELATED"/>
    <property type="match status" value="1"/>
</dbReference>
<gene>
    <name evidence="4" type="ORF">GE061_016583</name>
</gene>
<proteinExistence type="predicted"/>
<accession>A0A6A4JWV2</accession>
<dbReference type="OrthoDB" id="438164at2759"/>
<evidence type="ECO:0000256" key="3">
    <source>
        <dbReference type="ARBA" id="ARBA00037342"/>
    </source>
</evidence>
<dbReference type="GO" id="GO:0005737">
    <property type="term" value="C:cytoplasm"/>
    <property type="evidence" value="ECO:0007669"/>
    <property type="project" value="UniProtKB-SubCell"/>
</dbReference>
<dbReference type="SUPFAM" id="SSF51197">
    <property type="entry name" value="Clavaminate synthase-like"/>
    <property type="match status" value="1"/>
</dbReference>
<reference evidence="4" key="1">
    <citation type="journal article" date="2021" name="Mol. Ecol. Resour.">
        <title>Apolygus lucorum genome provides insights into omnivorousness and mesophyll feeding.</title>
        <authorList>
            <person name="Liu Y."/>
            <person name="Liu H."/>
            <person name="Wang H."/>
            <person name="Huang T."/>
            <person name="Liu B."/>
            <person name="Yang B."/>
            <person name="Yin L."/>
            <person name="Li B."/>
            <person name="Zhang Y."/>
            <person name="Zhang S."/>
            <person name="Jiang F."/>
            <person name="Zhang X."/>
            <person name="Ren Y."/>
            <person name="Wang B."/>
            <person name="Wang S."/>
            <person name="Lu Y."/>
            <person name="Wu K."/>
            <person name="Fan W."/>
            <person name="Wang G."/>
        </authorList>
    </citation>
    <scope>NUCLEOTIDE SEQUENCE</scope>
    <source>
        <strain evidence="4">12Hb</strain>
    </source>
</reference>
<comment type="subcellular location">
    <subcellularLocation>
        <location evidence="1">Cytoplasm</location>
    </subcellularLocation>
</comment>
<evidence type="ECO:0000313" key="5">
    <source>
        <dbReference type="Proteomes" id="UP000466442"/>
    </source>
</evidence>
<organism evidence="4 5">
    <name type="scientific">Apolygus lucorum</name>
    <name type="common">Small green plant bug</name>
    <name type="synonym">Lygocoris lucorum</name>
    <dbReference type="NCBI Taxonomy" id="248454"/>
    <lineage>
        <taxon>Eukaryota</taxon>
        <taxon>Metazoa</taxon>
        <taxon>Ecdysozoa</taxon>
        <taxon>Arthropoda</taxon>
        <taxon>Hexapoda</taxon>
        <taxon>Insecta</taxon>
        <taxon>Pterygota</taxon>
        <taxon>Neoptera</taxon>
        <taxon>Paraneoptera</taxon>
        <taxon>Hemiptera</taxon>
        <taxon>Heteroptera</taxon>
        <taxon>Panheteroptera</taxon>
        <taxon>Cimicomorpha</taxon>
        <taxon>Miridae</taxon>
        <taxon>Mirini</taxon>
        <taxon>Apolygus</taxon>
    </lineage>
</organism>